<evidence type="ECO:0000313" key="2">
    <source>
        <dbReference type="Proteomes" id="UP000317747"/>
    </source>
</evidence>
<dbReference type="Proteomes" id="UP000317747">
    <property type="component" value="Unassembled WGS sequence"/>
</dbReference>
<dbReference type="AlphaFoldDB" id="A0A506Q4F1"/>
<comment type="caution">
    <text evidence="1">The sequence shown here is derived from an EMBL/GenBank/DDBJ whole genome shotgun (WGS) entry which is preliminary data.</text>
</comment>
<evidence type="ECO:0000313" key="1">
    <source>
        <dbReference type="EMBL" id="TPV40874.1"/>
    </source>
</evidence>
<accession>A0A506Q4F1</accession>
<name>A0A506Q4F1_9GAMM</name>
<sequence length="56" mass="6191">MKITFKCPHCNGSQFRTSHFDVTRANPHGAKCIFCKSVVVQVNATRIATQSALRAL</sequence>
<dbReference type="InterPro" id="IPR056946">
    <property type="entry name" value="YmcF-like"/>
</dbReference>
<organism evidence="1 2">
    <name type="scientific">Pantoea deleyi</name>
    <dbReference type="NCBI Taxonomy" id="470932"/>
    <lineage>
        <taxon>Bacteria</taxon>
        <taxon>Pseudomonadati</taxon>
        <taxon>Pseudomonadota</taxon>
        <taxon>Gammaproteobacteria</taxon>
        <taxon>Enterobacterales</taxon>
        <taxon>Erwiniaceae</taxon>
        <taxon>Pantoea</taxon>
    </lineage>
</organism>
<dbReference type="Pfam" id="PF23641">
    <property type="entry name" value="YmcF-like"/>
    <property type="match status" value="1"/>
</dbReference>
<dbReference type="EMBL" id="VHJA01000060">
    <property type="protein sequence ID" value="TPV40874.1"/>
    <property type="molecule type" value="Genomic_DNA"/>
</dbReference>
<gene>
    <name evidence="1" type="ORF">FJW01_11330</name>
</gene>
<dbReference type="OrthoDB" id="6562785at2"/>
<reference evidence="1 2" key="1">
    <citation type="submission" date="2019-06" db="EMBL/GenBank/DDBJ databases">
        <title>Taxogenomics and systematics of the genus Pantoea.</title>
        <authorList>
            <person name="Tambong J.T."/>
        </authorList>
    </citation>
    <scope>NUCLEOTIDE SEQUENCE [LARGE SCALE GENOMIC DNA]</scope>
    <source>
        <strain evidence="1 2">LMG 24200</strain>
    </source>
</reference>
<keyword evidence="2" id="KW-1185">Reference proteome</keyword>
<proteinExistence type="predicted"/>
<protein>
    <submittedName>
        <fullName evidence="1">Cold-shock protein</fullName>
    </submittedName>
</protein>
<dbReference type="RefSeq" id="WP_128086266.1">
    <property type="nucleotide sequence ID" value="NZ_CP071405.1"/>
</dbReference>